<evidence type="ECO:0000313" key="2">
    <source>
        <dbReference type="Proteomes" id="UP000828390"/>
    </source>
</evidence>
<dbReference type="AlphaFoldDB" id="A0A9D4EEH3"/>
<dbReference type="Proteomes" id="UP000828390">
    <property type="component" value="Unassembled WGS sequence"/>
</dbReference>
<comment type="caution">
    <text evidence="1">The sequence shown here is derived from an EMBL/GenBank/DDBJ whole genome shotgun (WGS) entry which is preliminary data.</text>
</comment>
<protein>
    <submittedName>
        <fullName evidence="1">Uncharacterized protein</fullName>
    </submittedName>
</protein>
<sequence length="54" mass="6036">MLEKKTTVTIDVTPPEIVSNLAENKTSSFTPNAGKTDGGYYYSRYKCPIFIVDM</sequence>
<dbReference type="EMBL" id="JAIWYP010000009">
    <property type="protein sequence ID" value="KAH3778223.1"/>
    <property type="molecule type" value="Genomic_DNA"/>
</dbReference>
<gene>
    <name evidence="1" type="ORF">DPMN_179678</name>
</gene>
<evidence type="ECO:0000313" key="1">
    <source>
        <dbReference type="EMBL" id="KAH3778223.1"/>
    </source>
</evidence>
<name>A0A9D4EEH3_DREPO</name>
<organism evidence="1 2">
    <name type="scientific">Dreissena polymorpha</name>
    <name type="common">Zebra mussel</name>
    <name type="synonym">Mytilus polymorpha</name>
    <dbReference type="NCBI Taxonomy" id="45954"/>
    <lineage>
        <taxon>Eukaryota</taxon>
        <taxon>Metazoa</taxon>
        <taxon>Spiralia</taxon>
        <taxon>Lophotrochozoa</taxon>
        <taxon>Mollusca</taxon>
        <taxon>Bivalvia</taxon>
        <taxon>Autobranchia</taxon>
        <taxon>Heteroconchia</taxon>
        <taxon>Euheterodonta</taxon>
        <taxon>Imparidentia</taxon>
        <taxon>Neoheterodontei</taxon>
        <taxon>Myida</taxon>
        <taxon>Dreissenoidea</taxon>
        <taxon>Dreissenidae</taxon>
        <taxon>Dreissena</taxon>
    </lineage>
</organism>
<accession>A0A9D4EEH3</accession>
<reference evidence="1" key="1">
    <citation type="journal article" date="2019" name="bioRxiv">
        <title>The Genome of the Zebra Mussel, Dreissena polymorpha: A Resource for Invasive Species Research.</title>
        <authorList>
            <person name="McCartney M.A."/>
            <person name="Auch B."/>
            <person name="Kono T."/>
            <person name="Mallez S."/>
            <person name="Zhang Y."/>
            <person name="Obille A."/>
            <person name="Becker A."/>
            <person name="Abrahante J.E."/>
            <person name="Garbe J."/>
            <person name="Badalamenti J.P."/>
            <person name="Herman A."/>
            <person name="Mangelson H."/>
            <person name="Liachko I."/>
            <person name="Sullivan S."/>
            <person name="Sone E.D."/>
            <person name="Koren S."/>
            <person name="Silverstein K.A.T."/>
            <person name="Beckman K.B."/>
            <person name="Gohl D.M."/>
        </authorList>
    </citation>
    <scope>NUCLEOTIDE SEQUENCE</scope>
    <source>
        <strain evidence="1">Duluth1</strain>
        <tissue evidence="1">Whole animal</tissue>
    </source>
</reference>
<reference evidence="1" key="2">
    <citation type="submission" date="2020-11" db="EMBL/GenBank/DDBJ databases">
        <authorList>
            <person name="McCartney M.A."/>
            <person name="Auch B."/>
            <person name="Kono T."/>
            <person name="Mallez S."/>
            <person name="Becker A."/>
            <person name="Gohl D.M."/>
            <person name="Silverstein K.A.T."/>
            <person name="Koren S."/>
            <person name="Bechman K.B."/>
            <person name="Herman A."/>
            <person name="Abrahante J.E."/>
            <person name="Garbe J."/>
        </authorList>
    </citation>
    <scope>NUCLEOTIDE SEQUENCE</scope>
    <source>
        <strain evidence="1">Duluth1</strain>
        <tissue evidence="1">Whole animal</tissue>
    </source>
</reference>
<keyword evidence="2" id="KW-1185">Reference proteome</keyword>
<proteinExistence type="predicted"/>